<keyword evidence="1" id="KW-1133">Transmembrane helix</keyword>
<protein>
    <submittedName>
        <fullName evidence="2">Uncharacterized protein</fullName>
    </submittedName>
</protein>
<dbReference type="PANTHER" id="PTHR21261">
    <property type="entry name" value="BEAT PROTEIN"/>
    <property type="match status" value="1"/>
</dbReference>
<keyword evidence="1" id="KW-0472">Membrane</keyword>
<comment type="caution">
    <text evidence="2">The sequence shown here is derived from an EMBL/GenBank/DDBJ whole genome shotgun (WGS) entry which is preliminary data.</text>
</comment>
<keyword evidence="1" id="KW-0812">Transmembrane</keyword>
<dbReference type="PANTHER" id="PTHR21261:SF15">
    <property type="entry name" value="BEATEN PATH IIIA, ISOFORM D-RELATED"/>
    <property type="match status" value="1"/>
</dbReference>
<organism evidence="2 3">
    <name type="scientific">Homarus americanus</name>
    <name type="common">American lobster</name>
    <dbReference type="NCBI Taxonomy" id="6706"/>
    <lineage>
        <taxon>Eukaryota</taxon>
        <taxon>Metazoa</taxon>
        <taxon>Ecdysozoa</taxon>
        <taxon>Arthropoda</taxon>
        <taxon>Crustacea</taxon>
        <taxon>Multicrustacea</taxon>
        <taxon>Malacostraca</taxon>
        <taxon>Eumalacostraca</taxon>
        <taxon>Eucarida</taxon>
        <taxon>Decapoda</taxon>
        <taxon>Pleocyemata</taxon>
        <taxon>Astacidea</taxon>
        <taxon>Nephropoidea</taxon>
        <taxon>Nephropidae</taxon>
        <taxon>Homarus</taxon>
    </lineage>
</organism>
<proteinExistence type="predicted"/>
<evidence type="ECO:0000313" key="2">
    <source>
        <dbReference type="EMBL" id="KAG7161538.1"/>
    </source>
</evidence>
<dbReference type="Proteomes" id="UP000747542">
    <property type="component" value="Unassembled WGS sequence"/>
</dbReference>
<keyword evidence="3" id="KW-1185">Reference proteome</keyword>
<name>A0A8J5JT10_HOMAM</name>
<gene>
    <name evidence="2" type="ORF">Hamer_G014092</name>
</gene>
<feature type="non-terminal residue" evidence="2">
    <location>
        <position position="1"/>
    </location>
</feature>
<sequence length="120" mass="13577">QAPRQYVVFMNNSRSEQNGLMETRKGLKFVVSREHFHDGEMHLRCSAMIPTLYYKTQQHSVEDELTYNVPVMESRDISAYSGSSSNTCYGQQQRQVVVLAGLLTILLEVMITGVLAFSPS</sequence>
<evidence type="ECO:0000313" key="3">
    <source>
        <dbReference type="Proteomes" id="UP000747542"/>
    </source>
</evidence>
<reference evidence="2" key="1">
    <citation type="journal article" date="2021" name="Sci. Adv.">
        <title>The American lobster genome reveals insights on longevity, neural, and immune adaptations.</title>
        <authorList>
            <person name="Polinski J.M."/>
            <person name="Zimin A.V."/>
            <person name="Clark K.F."/>
            <person name="Kohn A.B."/>
            <person name="Sadowski N."/>
            <person name="Timp W."/>
            <person name="Ptitsyn A."/>
            <person name="Khanna P."/>
            <person name="Romanova D.Y."/>
            <person name="Williams P."/>
            <person name="Greenwood S.J."/>
            <person name="Moroz L.L."/>
            <person name="Walt D.R."/>
            <person name="Bodnar A.G."/>
        </authorList>
    </citation>
    <scope>NUCLEOTIDE SEQUENCE</scope>
    <source>
        <strain evidence="2">GMGI-L3</strain>
    </source>
</reference>
<dbReference type="EMBL" id="JAHLQT010028947">
    <property type="protein sequence ID" value="KAG7161538.1"/>
    <property type="molecule type" value="Genomic_DNA"/>
</dbReference>
<accession>A0A8J5JT10</accession>
<feature type="transmembrane region" description="Helical" evidence="1">
    <location>
        <begin position="96"/>
        <end position="117"/>
    </location>
</feature>
<dbReference type="AlphaFoldDB" id="A0A8J5JT10"/>
<evidence type="ECO:0000256" key="1">
    <source>
        <dbReference type="SAM" id="Phobius"/>
    </source>
</evidence>